<dbReference type="OrthoDB" id="8543772at2"/>
<sequence>MKKTRQRTVGILAMDGVIPFDLGIACDVFSRALLPNGQPAYQVRVCGEAARIDAGVFTLQAPARLAELDRVDIVIVPGIEDIDRLPSRAVQNALRSASARGALIASICTGAFVLASAGLLDSKRATTHWAAADELARRFPEVTVDANVLYVDEGDIVTSAGSSAGLDMCLYLVGRHHGQAVAAESARMAVAPLQRDGGQAPYIRRVPLATSVSLSPLLDWMSRNLDQPVDIDALAARAAMSPRTFARRFREQTGTTPIQWLIANRVRRTQELLETCDLSVDQIAMAAGFDSPVTFRTRFRRLVGLTPSEYRRRFAQRSNG</sequence>
<dbReference type="EMBL" id="CP021108">
    <property type="protein sequence ID" value="ARP81261.1"/>
    <property type="molecule type" value="Genomic_DNA"/>
</dbReference>
<dbReference type="RefSeq" id="WP_086064457.1">
    <property type="nucleotide sequence ID" value="NZ_CP021108.1"/>
</dbReference>
<keyword evidence="3" id="KW-0804">Transcription</keyword>
<dbReference type="SUPFAM" id="SSF46689">
    <property type="entry name" value="Homeodomain-like"/>
    <property type="match status" value="2"/>
</dbReference>
<dbReference type="KEGG" id="bgv:CAL12_10690"/>
<dbReference type="PANTHER" id="PTHR43130">
    <property type="entry name" value="ARAC-FAMILY TRANSCRIPTIONAL REGULATOR"/>
    <property type="match status" value="1"/>
</dbReference>
<feature type="transmembrane region" description="Helical" evidence="4">
    <location>
        <begin position="101"/>
        <end position="120"/>
    </location>
</feature>
<dbReference type="InterPro" id="IPR002818">
    <property type="entry name" value="DJ-1/PfpI"/>
</dbReference>
<evidence type="ECO:0000256" key="4">
    <source>
        <dbReference type="SAM" id="Phobius"/>
    </source>
</evidence>
<dbReference type="Proteomes" id="UP000194151">
    <property type="component" value="Chromosome"/>
</dbReference>
<dbReference type="GO" id="GO:0043565">
    <property type="term" value="F:sequence-specific DNA binding"/>
    <property type="evidence" value="ECO:0007669"/>
    <property type="project" value="InterPro"/>
</dbReference>
<feature type="domain" description="HTH araC/xylS-type" evidence="5">
    <location>
        <begin position="215"/>
        <end position="313"/>
    </location>
</feature>
<dbReference type="PROSITE" id="PS00041">
    <property type="entry name" value="HTH_ARAC_FAMILY_1"/>
    <property type="match status" value="1"/>
</dbReference>
<dbReference type="Pfam" id="PF01965">
    <property type="entry name" value="DJ-1_PfpI"/>
    <property type="match status" value="1"/>
</dbReference>
<keyword evidence="1" id="KW-0805">Transcription regulation</keyword>
<dbReference type="PANTHER" id="PTHR43130:SF3">
    <property type="entry name" value="HTH-TYPE TRANSCRIPTIONAL REGULATOR RV1931C"/>
    <property type="match status" value="1"/>
</dbReference>
<reference evidence="6 7" key="1">
    <citation type="submission" date="2017-05" db="EMBL/GenBank/DDBJ databases">
        <title>Complete and WGS of Bordetella genogroups.</title>
        <authorList>
            <person name="Spilker T."/>
            <person name="LiPuma J."/>
        </authorList>
    </citation>
    <scope>NUCLEOTIDE SEQUENCE [LARGE SCALE GENOMIC DNA]</scope>
    <source>
        <strain evidence="6 7">AU19157</strain>
    </source>
</reference>
<dbReference type="SUPFAM" id="SSF52317">
    <property type="entry name" value="Class I glutamine amidotransferase-like"/>
    <property type="match status" value="1"/>
</dbReference>
<dbReference type="InterPro" id="IPR009057">
    <property type="entry name" value="Homeodomain-like_sf"/>
</dbReference>
<dbReference type="PROSITE" id="PS01124">
    <property type="entry name" value="HTH_ARAC_FAMILY_2"/>
    <property type="match status" value="1"/>
</dbReference>
<keyword evidence="4" id="KW-0472">Membrane</keyword>
<evidence type="ECO:0000256" key="1">
    <source>
        <dbReference type="ARBA" id="ARBA00023015"/>
    </source>
</evidence>
<dbReference type="InterPro" id="IPR018062">
    <property type="entry name" value="HTH_AraC-typ_CS"/>
</dbReference>
<gene>
    <name evidence="6" type="ORF">CAL12_10690</name>
</gene>
<dbReference type="SMART" id="SM00342">
    <property type="entry name" value="HTH_ARAC"/>
    <property type="match status" value="1"/>
</dbReference>
<dbReference type="InterPro" id="IPR029062">
    <property type="entry name" value="Class_I_gatase-like"/>
</dbReference>
<dbReference type="Gene3D" id="1.10.10.60">
    <property type="entry name" value="Homeodomain-like"/>
    <property type="match status" value="1"/>
</dbReference>
<dbReference type="AlphaFoldDB" id="A0A1W6YJP9"/>
<dbReference type="InterPro" id="IPR020449">
    <property type="entry name" value="Tscrpt_reg_AraC-type_HTH"/>
</dbReference>
<protein>
    <submittedName>
        <fullName evidence="6">AraC family transcriptional regulator</fullName>
    </submittedName>
</protein>
<evidence type="ECO:0000313" key="6">
    <source>
        <dbReference type="EMBL" id="ARP81261.1"/>
    </source>
</evidence>
<dbReference type="Pfam" id="PF12833">
    <property type="entry name" value="HTH_18"/>
    <property type="match status" value="1"/>
</dbReference>
<organism evidence="6 7">
    <name type="scientific">Bordetella genomosp. 8</name>
    <dbReference type="NCBI Taxonomy" id="1416806"/>
    <lineage>
        <taxon>Bacteria</taxon>
        <taxon>Pseudomonadati</taxon>
        <taxon>Pseudomonadota</taxon>
        <taxon>Betaproteobacteria</taxon>
        <taxon>Burkholderiales</taxon>
        <taxon>Alcaligenaceae</taxon>
        <taxon>Bordetella</taxon>
    </lineage>
</organism>
<keyword evidence="4" id="KW-1133">Transmembrane helix</keyword>
<dbReference type="InterPro" id="IPR018060">
    <property type="entry name" value="HTH_AraC"/>
</dbReference>
<dbReference type="STRING" id="1416806.CAL12_10690"/>
<evidence type="ECO:0000256" key="3">
    <source>
        <dbReference type="ARBA" id="ARBA00023163"/>
    </source>
</evidence>
<dbReference type="GO" id="GO:0003700">
    <property type="term" value="F:DNA-binding transcription factor activity"/>
    <property type="evidence" value="ECO:0007669"/>
    <property type="project" value="InterPro"/>
</dbReference>
<dbReference type="CDD" id="cd03137">
    <property type="entry name" value="GATase1_AraC_1"/>
    <property type="match status" value="1"/>
</dbReference>
<keyword evidence="2" id="KW-0238">DNA-binding</keyword>
<evidence type="ECO:0000313" key="7">
    <source>
        <dbReference type="Proteomes" id="UP000194151"/>
    </source>
</evidence>
<keyword evidence="7" id="KW-1185">Reference proteome</keyword>
<dbReference type="Gene3D" id="3.40.50.880">
    <property type="match status" value="1"/>
</dbReference>
<name>A0A1W6YJP9_9BORD</name>
<keyword evidence="4" id="KW-0812">Transmembrane</keyword>
<dbReference type="PRINTS" id="PR00032">
    <property type="entry name" value="HTHARAC"/>
</dbReference>
<accession>A0A1W6YJP9</accession>
<dbReference type="InterPro" id="IPR052158">
    <property type="entry name" value="INH-QAR"/>
</dbReference>
<evidence type="ECO:0000256" key="2">
    <source>
        <dbReference type="ARBA" id="ARBA00023125"/>
    </source>
</evidence>
<evidence type="ECO:0000259" key="5">
    <source>
        <dbReference type="PROSITE" id="PS01124"/>
    </source>
</evidence>
<proteinExistence type="predicted"/>